<evidence type="ECO:0000256" key="3">
    <source>
        <dbReference type="SAM" id="SignalP"/>
    </source>
</evidence>
<dbReference type="PANTHER" id="PTHR46388">
    <property type="entry name" value="NHL REPEAT-CONTAINING PROTEIN 2"/>
    <property type="match status" value="1"/>
</dbReference>
<comment type="caution">
    <text evidence="4">The sequence shown here is derived from an EMBL/GenBank/DDBJ whole genome shotgun (WGS) entry which is preliminary data.</text>
</comment>
<dbReference type="Proteomes" id="UP001285263">
    <property type="component" value="Unassembled WGS sequence"/>
</dbReference>
<dbReference type="InterPro" id="IPR011042">
    <property type="entry name" value="6-blade_b-propeller_TolB-like"/>
</dbReference>
<reference evidence="4 5" key="1">
    <citation type="submission" date="2023-11" db="EMBL/GenBank/DDBJ databases">
        <title>Paucibacter sp. nov., isolated from fresh soil in Korea.</title>
        <authorList>
            <person name="Le N.T.T."/>
        </authorList>
    </citation>
    <scope>NUCLEOTIDE SEQUENCE [LARGE SCALE GENOMIC DNA]</scope>
    <source>
        <strain evidence="4 5">R3-3</strain>
    </source>
</reference>
<evidence type="ECO:0000313" key="4">
    <source>
        <dbReference type="EMBL" id="MDY0745099.1"/>
    </source>
</evidence>
<name>A0ABU5DFP0_9BURK</name>
<organism evidence="4 5">
    <name type="scientific">Roseateles agri</name>
    <dbReference type="NCBI Taxonomy" id="3098619"/>
    <lineage>
        <taxon>Bacteria</taxon>
        <taxon>Pseudomonadati</taxon>
        <taxon>Pseudomonadota</taxon>
        <taxon>Betaproteobacteria</taxon>
        <taxon>Burkholderiales</taxon>
        <taxon>Sphaerotilaceae</taxon>
        <taxon>Roseateles</taxon>
    </lineage>
</organism>
<feature type="region of interest" description="Disordered" evidence="2">
    <location>
        <begin position="23"/>
        <end position="44"/>
    </location>
</feature>
<dbReference type="Gene3D" id="2.120.10.30">
    <property type="entry name" value="TolB, C-terminal domain"/>
    <property type="match status" value="2"/>
</dbReference>
<evidence type="ECO:0000256" key="1">
    <source>
        <dbReference type="ARBA" id="ARBA00022737"/>
    </source>
</evidence>
<dbReference type="PROSITE" id="PS51257">
    <property type="entry name" value="PROKAR_LIPOPROTEIN"/>
    <property type="match status" value="1"/>
</dbReference>
<keyword evidence="5" id="KW-1185">Reference proteome</keyword>
<dbReference type="InterPro" id="IPR011055">
    <property type="entry name" value="Dup_hybrid_motif"/>
</dbReference>
<proteinExistence type="predicted"/>
<dbReference type="SUPFAM" id="SSF101898">
    <property type="entry name" value="NHL repeat"/>
    <property type="match status" value="1"/>
</dbReference>
<protein>
    <submittedName>
        <fullName evidence="4">Gluconolaconase</fullName>
    </submittedName>
</protein>
<keyword evidence="3" id="KW-0732">Signal</keyword>
<evidence type="ECO:0000256" key="2">
    <source>
        <dbReference type="SAM" id="MobiDB-lite"/>
    </source>
</evidence>
<dbReference type="Gene3D" id="2.70.70.10">
    <property type="entry name" value="Glucose Permease (Domain IIA)"/>
    <property type="match status" value="1"/>
</dbReference>
<feature type="chain" id="PRO_5045254053" evidence="3">
    <location>
        <begin position="21"/>
        <end position="638"/>
    </location>
</feature>
<evidence type="ECO:0000313" key="5">
    <source>
        <dbReference type="Proteomes" id="UP001285263"/>
    </source>
</evidence>
<dbReference type="InterPro" id="IPR001258">
    <property type="entry name" value="NHL_repeat"/>
</dbReference>
<dbReference type="Gene3D" id="2.40.10.500">
    <property type="match status" value="1"/>
</dbReference>
<feature type="signal peptide" evidence="3">
    <location>
        <begin position="1"/>
        <end position="20"/>
    </location>
</feature>
<dbReference type="Pfam" id="PF01436">
    <property type="entry name" value="NHL"/>
    <property type="match status" value="1"/>
</dbReference>
<sequence length="638" mass="67264">MKWIALIVLTLLLVACHDTPSPPVAQAPASAPTAPSPPPPPPALPASAATVQLLAGDGTAATLADPYGLAYAADGTLYVADDHRILRIAADGALSVFVDSPELAQASGLAIDAQGALVVADTGHHRIVRITPDAAVHVLAGNGKPGWRDGAGPQAQFDTPMAVALDADGNVLVADSFNDRIRRIAPDGRVSTVAGGAQPDWKDGSGEAARLDTPLGLAIDGAGNLWIADTGNDALRKLTPQGELVTVLKRDPKNPDDDFYRPLAVAVAPDGRVFIAVAARGRVLALQPDGSLLRVLEATHTRLARPAALALDVQRLRLAVSDAAGHRVHQIVEHSTNEAIGPASDAPLPDTRGRWPLVPQRSPHEVVGTLGEVRATRHEKLDHLHAGLDIRGDVGQPIVAIADARVLSPLAASGFGTLGETLSVDDLSYVHMRVGRSAGNRMLDPKRFVPVLDARGRLLRVRVRRGTMIQVGDVLGTINPMAHVHLQLGAAGAQRNPLILGFTGFVDHVAPVLDSVSIDKSGEMLAEGFDQADGNEARRRLGFYALQFQLLDAGGQPLAGFEKPREAIRFDRLPPDEDAVEQLYMPGSGITVQGSAATRFIYRLGALPTLPAGRYILRVIASDFSGNQAQRDAAFEVP</sequence>
<dbReference type="RefSeq" id="WP_320423000.1">
    <property type="nucleotide sequence ID" value="NZ_JAXCLA010000003.1"/>
</dbReference>
<dbReference type="PANTHER" id="PTHR46388:SF2">
    <property type="entry name" value="NHL REPEAT-CONTAINING PROTEIN 2"/>
    <property type="match status" value="1"/>
</dbReference>
<accession>A0ABU5DFP0</accession>
<feature type="compositionally biased region" description="Pro residues" evidence="2">
    <location>
        <begin position="34"/>
        <end position="44"/>
    </location>
</feature>
<dbReference type="EMBL" id="JAXCLA010000003">
    <property type="protein sequence ID" value="MDY0745099.1"/>
    <property type="molecule type" value="Genomic_DNA"/>
</dbReference>
<keyword evidence="1" id="KW-0677">Repeat</keyword>
<gene>
    <name evidence="4" type="ORF">SNE35_11295</name>
</gene>